<organism evidence="1 2">
    <name type="scientific">Vanrija pseudolonga</name>
    <dbReference type="NCBI Taxonomy" id="143232"/>
    <lineage>
        <taxon>Eukaryota</taxon>
        <taxon>Fungi</taxon>
        <taxon>Dikarya</taxon>
        <taxon>Basidiomycota</taxon>
        <taxon>Agaricomycotina</taxon>
        <taxon>Tremellomycetes</taxon>
        <taxon>Trichosporonales</taxon>
        <taxon>Trichosporonaceae</taxon>
        <taxon>Vanrija</taxon>
    </lineage>
</organism>
<evidence type="ECO:0000313" key="1">
    <source>
        <dbReference type="EMBL" id="WOO80416.1"/>
    </source>
</evidence>
<dbReference type="RefSeq" id="XP_062626448.1">
    <property type="nucleotide sequence ID" value="XM_062770464.1"/>
</dbReference>
<keyword evidence="2" id="KW-1185">Reference proteome</keyword>
<proteinExistence type="predicted"/>
<name>A0AAF0Y9U0_9TREE</name>
<reference evidence="1" key="1">
    <citation type="submission" date="2023-10" db="EMBL/GenBank/DDBJ databases">
        <authorList>
            <person name="Noh H."/>
        </authorList>
    </citation>
    <scope>NUCLEOTIDE SEQUENCE</scope>
    <source>
        <strain evidence="1">DUCC4014</strain>
    </source>
</reference>
<protein>
    <submittedName>
        <fullName evidence="1">Uncharacterized protein</fullName>
    </submittedName>
</protein>
<accession>A0AAF0Y9U0</accession>
<dbReference type="AlphaFoldDB" id="A0AAF0Y9U0"/>
<dbReference type="Proteomes" id="UP000827549">
    <property type="component" value="Chromosome 3"/>
</dbReference>
<sequence length="402" mass="44135">MRTEEIERRRRVQAELDRQPHGLFISVVPRDPRLEWLSNGREGERDGTPQPATSPIAPLLEHWSLHPDPAPPVTADWAPALAPIRLEGLWHTVADLEALLACIPRAPLASLKIQYCDQPHVVLPRFLSLLQPNTLRLLELELHLPPKAVPALLTYLSSPRSLGLEYLLLTSMEYMYVLDAGVGKDPDVCKQDAWAAGWVKSSGAPGITALLAANTSLRAICRNQCGKPKHPFPPECTCKAQRYFGPRPDPGRWHAHDELWTGLDRNAEYGQRARRAALRALGVARVLVSAVRDDADPTTTTAGAEPPRGSKHLLDLPREVLCHIVRFASGDPAALSSGQVNRLMKYAEDRSALKRVAEVVATEGSDGVEERVKEAWLAAGGFWWDGPPEPPAAIVSTPTPAQ</sequence>
<gene>
    <name evidence="1" type="ORF">LOC62_03G003934</name>
</gene>
<dbReference type="GeneID" id="87807175"/>
<evidence type="ECO:0000313" key="2">
    <source>
        <dbReference type="Proteomes" id="UP000827549"/>
    </source>
</evidence>
<dbReference type="EMBL" id="CP086716">
    <property type="protein sequence ID" value="WOO80416.1"/>
    <property type="molecule type" value="Genomic_DNA"/>
</dbReference>